<dbReference type="InterPro" id="IPR011856">
    <property type="entry name" value="tRNA_endonuc-like_dom_sf"/>
</dbReference>
<dbReference type="Pfam" id="PF04471">
    <property type="entry name" value="Mrr_cat"/>
    <property type="match status" value="1"/>
</dbReference>
<dbReference type="PIRSF" id="PIRSF031853">
    <property type="entry name" value="UPC031853"/>
    <property type="match status" value="1"/>
</dbReference>
<organism evidence="2 3">
    <name type="scientific">Sphingomonas tabacisoli</name>
    <dbReference type="NCBI Taxonomy" id="2249466"/>
    <lineage>
        <taxon>Bacteria</taxon>
        <taxon>Pseudomonadati</taxon>
        <taxon>Pseudomonadota</taxon>
        <taxon>Alphaproteobacteria</taxon>
        <taxon>Sphingomonadales</taxon>
        <taxon>Sphingomonadaceae</taxon>
        <taxon>Sphingomonas</taxon>
    </lineage>
</organism>
<dbReference type="InterPro" id="IPR052906">
    <property type="entry name" value="Type_IV_Methyl-Rstrct_Enzyme"/>
</dbReference>
<reference evidence="3" key="1">
    <citation type="journal article" date="2019" name="Int. J. Syst. Evol. Microbiol.">
        <title>The Global Catalogue of Microorganisms (GCM) 10K type strain sequencing project: providing services to taxonomists for standard genome sequencing and annotation.</title>
        <authorList>
            <consortium name="The Broad Institute Genomics Platform"/>
            <consortium name="The Broad Institute Genome Sequencing Center for Infectious Disease"/>
            <person name="Wu L."/>
            <person name="Ma J."/>
        </authorList>
    </citation>
    <scope>NUCLEOTIDE SEQUENCE [LARGE SCALE GENOMIC DNA]</scope>
    <source>
        <strain evidence="3">CGMCC 1.16275</strain>
    </source>
</reference>
<evidence type="ECO:0000313" key="2">
    <source>
        <dbReference type="EMBL" id="MFD1613130.1"/>
    </source>
</evidence>
<evidence type="ECO:0000259" key="1">
    <source>
        <dbReference type="Pfam" id="PF04471"/>
    </source>
</evidence>
<keyword evidence="2" id="KW-0540">Nuclease</keyword>
<dbReference type="PANTHER" id="PTHR30015">
    <property type="entry name" value="MRR RESTRICTION SYSTEM PROTEIN"/>
    <property type="match status" value="1"/>
</dbReference>
<keyword evidence="3" id="KW-1185">Reference proteome</keyword>
<keyword evidence="2" id="KW-0378">Hydrolase</keyword>
<evidence type="ECO:0000313" key="3">
    <source>
        <dbReference type="Proteomes" id="UP001597115"/>
    </source>
</evidence>
<dbReference type="GO" id="GO:0016787">
    <property type="term" value="F:hydrolase activity"/>
    <property type="evidence" value="ECO:0007669"/>
    <property type="project" value="UniProtKB-KW"/>
</dbReference>
<dbReference type="EMBL" id="JBHUDY010000002">
    <property type="protein sequence ID" value="MFD1613130.1"/>
    <property type="molecule type" value="Genomic_DNA"/>
</dbReference>
<dbReference type="GO" id="GO:0004519">
    <property type="term" value="F:endonuclease activity"/>
    <property type="evidence" value="ECO:0007669"/>
    <property type="project" value="UniProtKB-KW"/>
</dbReference>
<dbReference type="PANTHER" id="PTHR30015:SF7">
    <property type="entry name" value="TYPE IV METHYL-DIRECTED RESTRICTION ENZYME ECOKMRR"/>
    <property type="match status" value="1"/>
</dbReference>
<dbReference type="Gene3D" id="3.40.1350.10">
    <property type="match status" value="1"/>
</dbReference>
<dbReference type="InterPro" id="IPR011335">
    <property type="entry name" value="Restrct_endonuc-II-like"/>
</dbReference>
<name>A0ABW4I7J1_9SPHN</name>
<dbReference type="InterPro" id="IPR007560">
    <property type="entry name" value="Restrct_endonuc_IV_Mrr"/>
</dbReference>
<comment type="caution">
    <text evidence="2">The sequence shown here is derived from an EMBL/GenBank/DDBJ whole genome shotgun (WGS) entry which is preliminary data.</text>
</comment>
<protein>
    <submittedName>
        <fullName evidence="2">Restriction endonuclease</fullName>
        <ecNumber evidence="2">3.1.21.-</ecNumber>
    </submittedName>
</protein>
<keyword evidence="2" id="KW-0255">Endonuclease</keyword>
<dbReference type="EC" id="3.1.21.-" evidence="2"/>
<feature type="domain" description="Restriction endonuclease type IV Mrr" evidence="1">
    <location>
        <begin position="194"/>
        <end position="304"/>
    </location>
</feature>
<proteinExistence type="predicted"/>
<sequence length="329" mass="36348">MWKVNAGKRSRLSRQFLDNARVAIGWREMGDPTTCRSRAAAIEQVSRGYPEQTEKQNEVGGGNVWRFLGEMKVGDEVITYDPIERLYHIGVVTGEPVYDPQTIPELPTFRSVSWKSSVSRDVLSADARNRLGSLLTVIAVPEVTGAELRALAQGKRAAPQLEKSAGAEVAEADDPYAAIEDQALERIKDRLLGLAWEDMQEIVAALLRSLGYRTIVSPTGPDRGKDIVASRDGFGFEAPRIVVEVKHRKGQMGAPEIRAFLGGRHAEDRGLYVSTGGFSREAHFEAERAATVTHLMTLDGLARALVDNYHTLDERGRALLPLTRIYWPA</sequence>
<dbReference type="SUPFAM" id="SSF52980">
    <property type="entry name" value="Restriction endonuclease-like"/>
    <property type="match status" value="1"/>
</dbReference>
<accession>A0ABW4I7J1</accession>
<dbReference type="InterPro" id="IPR016984">
    <property type="entry name" value="UCP031853"/>
</dbReference>
<gene>
    <name evidence="2" type="ORF">ACFSCW_15090</name>
</gene>
<dbReference type="RefSeq" id="WP_380890914.1">
    <property type="nucleotide sequence ID" value="NZ_JBHUDY010000002.1"/>
</dbReference>
<dbReference type="Proteomes" id="UP001597115">
    <property type="component" value="Unassembled WGS sequence"/>
</dbReference>